<evidence type="ECO:0000256" key="3">
    <source>
        <dbReference type="ARBA" id="ARBA00022448"/>
    </source>
</evidence>
<dbReference type="Proteomes" id="UP000051497">
    <property type="component" value="Unassembled WGS sequence"/>
</dbReference>
<comment type="caution">
    <text evidence="10">The sequence shown here is derived from an EMBL/GenBank/DDBJ whole genome shotgun (WGS) entry which is preliminary data.</text>
</comment>
<evidence type="ECO:0000256" key="2">
    <source>
        <dbReference type="ARBA" id="ARBA00006434"/>
    </source>
</evidence>
<evidence type="ECO:0000313" key="10">
    <source>
        <dbReference type="EMBL" id="KRG22170.1"/>
    </source>
</evidence>
<feature type="transmembrane region" description="Helical" evidence="9">
    <location>
        <begin position="69"/>
        <end position="91"/>
    </location>
</feature>
<keyword evidence="3" id="KW-0813">Transport</keyword>
<dbReference type="InterPro" id="IPR038377">
    <property type="entry name" value="Na/Glc_symporter_sf"/>
</dbReference>
<accession>A0A0Q9YXA5</accession>
<organism evidence="10">
    <name type="scientific">Candidatus Berkiella aquae</name>
    <dbReference type="NCBI Taxonomy" id="295108"/>
    <lineage>
        <taxon>Bacteria</taxon>
        <taxon>Pseudomonadati</taxon>
        <taxon>Pseudomonadota</taxon>
        <taxon>Gammaproteobacteria</taxon>
        <taxon>Candidatus Berkiellales</taxon>
        <taxon>Candidatus Berkiellaceae</taxon>
        <taxon>Candidatus Berkiella</taxon>
    </lineage>
</organism>
<dbReference type="PANTHER" id="PTHR48086">
    <property type="entry name" value="SODIUM/PROLINE SYMPORTER-RELATED"/>
    <property type="match status" value="1"/>
</dbReference>
<comment type="similarity">
    <text evidence="2 8">Belongs to the sodium:solute symporter (SSF) (TC 2.A.21) family.</text>
</comment>
<keyword evidence="12" id="KW-1185">Reference proteome</keyword>
<comment type="subcellular location">
    <subcellularLocation>
        <location evidence="1">Membrane</location>
        <topology evidence="1">Multi-pass membrane protein</topology>
    </subcellularLocation>
</comment>
<dbReference type="CDD" id="cd10322">
    <property type="entry name" value="SLC5sbd"/>
    <property type="match status" value="1"/>
</dbReference>
<evidence type="ECO:0000256" key="7">
    <source>
        <dbReference type="ARBA" id="ARBA00023136"/>
    </source>
</evidence>
<dbReference type="EMBL" id="LKAJ01000002">
    <property type="protein sequence ID" value="KRG22170.1"/>
    <property type="molecule type" value="Genomic_DNA"/>
</dbReference>
<dbReference type="AlphaFoldDB" id="A0A0Q9YXA5"/>
<protein>
    <submittedName>
        <fullName evidence="10">Sodium/glucose cotransporter</fullName>
    </submittedName>
    <submittedName>
        <fullName evidence="11">Sodium:solute symporter family protein</fullName>
    </submittedName>
</protein>
<keyword evidence="5" id="KW-0769">Symport</keyword>
<dbReference type="EMBL" id="LKAJ02000001">
    <property type="protein sequence ID" value="MCS5712627.1"/>
    <property type="molecule type" value="Genomic_DNA"/>
</dbReference>
<evidence type="ECO:0000256" key="1">
    <source>
        <dbReference type="ARBA" id="ARBA00004141"/>
    </source>
</evidence>
<dbReference type="STRING" id="295108.HT99x_00587"/>
<dbReference type="PANTHER" id="PTHR48086:SF7">
    <property type="entry name" value="SODIUM-SOLUTE SYMPORTER-RELATED"/>
    <property type="match status" value="1"/>
</dbReference>
<name>A0A0Q9YXA5_9GAMM</name>
<dbReference type="GO" id="GO:0015293">
    <property type="term" value="F:symporter activity"/>
    <property type="evidence" value="ECO:0007669"/>
    <property type="project" value="UniProtKB-KW"/>
</dbReference>
<reference evidence="11" key="3">
    <citation type="submission" date="2021-06" db="EMBL/GenBank/DDBJ databases">
        <title>Genomic Description and Analysis of Intracellular Bacteria, Candidatus Berkiella cookevillensis and Candidatus Berkiella aquae.</title>
        <authorList>
            <person name="Kidane D.T."/>
            <person name="Mehari Y.T."/>
            <person name="Rice F.C."/>
            <person name="Arivett B.A."/>
            <person name="Farone A.L."/>
            <person name="Berk S.G."/>
            <person name="Farone M.B."/>
        </authorList>
    </citation>
    <scope>NUCLEOTIDE SEQUENCE</scope>
    <source>
        <strain evidence="11">HT99</strain>
    </source>
</reference>
<dbReference type="PATRIC" id="fig|1590043.3.peg.591"/>
<keyword evidence="6 9" id="KW-1133">Transmembrane helix</keyword>
<dbReference type="RefSeq" id="WP_075065231.1">
    <property type="nucleotide sequence ID" value="NZ_LKAJ02000001.1"/>
</dbReference>
<dbReference type="OrthoDB" id="9789704at2"/>
<evidence type="ECO:0000256" key="4">
    <source>
        <dbReference type="ARBA" id="ARBA00022692"/>
    </source>
</evidence>
<evidence type="ECO:0000313" key="11">
    <source>
        <dbReference type="EMBL" id="MCS5712627.1"/>
    </source>
</evidence>
<gene>
    <name evidence="10" type="primary">sglT</name>
    <name evidence="10" type="ORF">HT99x_00587</name>
    <name evidence="11" type="ORF">HT99x_014405</name>
</gene>
<dbReference type="PROSITE" id="PS50283">
    <property type="entry name" value="NA_SOLUT_SYMP_3"/>
    <property type="match status" value="1"/>
</dbReference>
<keyword evidence="4 9" id="KW-0812">Transmembrane</keyword>
<sequence>MTIDLAIMCAYFALILGVGIWVSKSVKSLDDFSTGNRSYGAAVIFATLSSSFIGGGFTTGLAEKVFTMGLVYVVALWGFSAKEILVATFIAPRMTPFKDAISVGDIMGQLYGRKAKILTGVASGIVCAGIAGAQFAAFGYILNVLTGADASFGIVLGTVIVVIYAALGGMKSVVANDVIHFCVLIVALPLVLLFGVKQAGGFSHIINTVPADHFSLLGSLPLLTVIGLFLNFFFGETLVPPYVQRLLIGRNFKETAKGTLWSGLLSIPFFLLIGVVGLTALTLSPQLDPNLALPYVINQVMPIGLKGLAIAGMMAVVMSSADSFLNAAAISITHDVLKPMSRDGLAPKVELFWSRIVTLIVGALGAIFALSTKSALDILLVAYNFWTPFILVPLVAGIFGFRASSTAFWWGCATGIGATCWWLLVMGETTLNGAIIGIALNLVTFSLVYYVQGSKMSLAKQPVSTD</sequence>
<feature type="transmembrane region" description="Helical" evidence="9">
    <location>
        <begin position="303"/>
        <end position="330"/>
    </location>
</feature>
<dbReference type="Gene3D" id="1.20.1730.10">
    <property type="entry name" value="Sodium/glucose cotransporter"/>
    <property type="match status" value="1"/>
</dbReference>
<feature type="transmembrane region" description="Helical" evidence="9">
    <location>
        <begin position="38"/>
        <end position="57"/>
    </location>
</feature>
<keyword evidence="7 9" id="KW-0472">Membrane</keyword>
<feature type="transmembrane region" description="Helical" evidence="9">
    <location>
        <begin position="6"/>
        <end position="26"/>
    </location>
</feature>
<reference evidence="11" key="2">
    <citation type="journal article" date="2016" name="Genome Announc.">
        <title>Draft Genome Sequences of Two Novel Amoeba-Resistant Intranuclear Bacteria, 'Candidatus Berkiella cookevillensis' and 'Candidatus Berkiella aquae'.</title>
        <authorList>
            <person name="Mehari Y.T."/>
            <person name="Arivett B.A."/>
            <person name="Farone A.L."/>
            <person name="Gunderson J.H."/>
            <person name="Farone M.B."/>
        </authorList>
    </citation>
    <scope>NUCLEOTIDE SEQUENCE</scope>
    <source>
        <strain evidence="11">HT99</strain>
    </source>
</reference>
<feature type="transmembrane region" description="Helical" evidence="9">
    <location>
        <begin position="351"/>
        <end position="372"/>
    </location>
</feature>
<feature type="transmembrane region" description="Helical" evidence="9">
    <location>
        <begin position="216"/>
        <end position="239"/>
    </location>
</feature>
<reference evidence="10" key="1">
    <citation type="submission" date="2015-09" db="EMBL/GenBank/DDBJ databases">
        <title>Draft Genome Sequences of Two Novel Amoeba-resistant Intranuclear Bacteria, Candidatus Berkiella cookevillensis and Candidatus Berkiella aquae.</title>
        <authorList>
            <person name="Mehari Y.T."/>
            <person name="Arivett B.A."/>
            <person name="Farone A.L."/>
            <person name="Gunderson J.H."/>
            <person name="Farone M.B."/>
        </authorList>
    </citation>
    <scope>NUCLEOTIDE SEQUENCE [LARGE SCALE GENOMIC DNA]</scope>
    <source>
        <strain evidence="10">HT99</strain>
    </source>
</reference>
<proteinExistence type="inferred from homology"/>
<feature type="transmembrane region" description="Helical" evidence="9">
    <location>
        <begin position="378"/>
        <end position="400"/>
    </location>
</feature>
<evidence type="ECO:0000256" key="9">
    <source>
        <dbReference type="SAM" id="Phobius"/>
    </source>
</evidence>
<feature type="transmembrane region" description="Helical" evidence="9">
    <location>
        <begin position="117"/>
        <end position="142"/>
    </location>
</feature>
<feature type="transmembrane region" description="Helical" evidence="9">
    <location>
        <begin position="178"/>
        <end position="196"/>
    </location>
</feature>
<feature type="transmembrane region" description="Helical" evidence="9">
    <location>
        <begin position="431"/>
        <end position="451"/>
    </location>
</feature>
<feature type="transmembrane region" description="Helical" evidence="9">
    <location>
        <begin position="407"/>
        <end position="425"/>
    </location>
</feature>
<evidence type="ECO:0000256" key="5">
    <source>
        <dbReference type="ARBA" id="ARBA00022847"/>
    </source>
</evidence>
<evidence type="ECO:0000256" key="8">
    <source>
        <dbReference type="RuleBase" id="RU362091"/>
    </source>
</evidence>
<evidence type="ECO:0000313" key="12">
    <source>
        <dbReference type="Proteomes" id="UP000051497"/>
    </source>
</evidence>
<dbReference type="InterPro" id="IPR050277">
    <property type="entry name" value="Sodium:Solute_Symporter"/>
</dbReference>
<evidence type="ECO:0000256" key="6">
    <source>
        <dbReference type="ARBA" id="ARBA00022989"/>
    </source>
</evidence>
<dbReference type="InterPro" id="IPR001734">
    <property type="entry name" value="Na/solute_symporter"/>
</dbReference>
<feature type="transmembrane region" description="Helical" evidence="9">
    <location>
        <begin position="148"/>
        <end position="166"/>
    </location>
</feature>
<feature type="transmembrane region" description="Helical" evidence="9">
    <location>
        <begin position="260"/>
        <end position="283"/>
    </location>
</feature>
<dbReference type="GO" id="GO:0005886">
    <property type="term" value="C:plasma membrane"/>
    <property type="evidence" value="ECO:0007669"/>
    <property type="project" value="TreeGrafter"/>
</dbReference>
<dbReference type="Pfam" id="PF00474">
    <property type="entry name" value="SSF"/>
    <property type="match status" value="1"/>
</dbReference>